<proteinExistence type="predicted"/>
<evidence type="ECO:0000313" key="1">
    <source>
        <dbReference type="EMBL" id="SHE56721.1"/>
    </source>
</evidence>
<evidence type="ECO:0000313" key="2">
    <source>
        <dbReference type="Proteomes" id="UP000184048"/>
    </source>
</evidence>
<dbReference type="EMBL" id="FQUU01000002">
    <property type="protein sequence ID" value="SHE56721.1"/>
    <property type="molecule type" value="Genomic_DNA"/>
</dbReference>
<dbReference type="Proteomes" id="UP000184048">
    <property type="component" value="Unassembled WGS sequence"/>
</dbReference>
<accession>A0A1M4UIX1</accession>
<name>A0A1M4UIX1_9BACT</name>
<reference evidence="1 2" key="1">
    <citation type="submission" date="2016-11" db="EMBL/GenBank/DDBJ databases">
        <authorList>
            <person name="Jaros S."/>
            <person name="Januszkiewicz K."/>
            <person name="Wedrychowicz H."/>
        </authorList>
    </citation>
    <scope>NUCLEOTIDE SEQUENCE [LARGE SCALE GENOMIC DNA]</scope>
    <source>
        <strain evidence="1 2">DSM 18119</strain>
    </source>
</reference>
<protein>
    <submittedName>
        <fullName evidence="1">Uncharacterized protein</fullName>
    </submittedName>
</protein>
<gene>
    <name evidence="1" type="ORF">SAMN02745131_00675</name>
</gene>
<dbReference type="AlphaFoldDB" id="A0A1M4UIX1"/>
<keyword evidence="2" id="KW-1185">Reference proteome</keyword>
<sequence>MNNGKYVLFIFCFLAAYCSPMRKINIKNRSGGDVDVTWKLKDLDSLYLSPFFLSNSKTVAFHLKSNKPYNDIKMSFGMGSWPKDSLYAITERLESLEIKSHGGTIFLDSSDKIFSFLYHRRKGIGNRKIEILITK</sequence>
<organism evidence="1 2">
    <name type="scientific">Flavisolibacter ginsengisoli DSM 18119</name>
    <dbReference type="NCBI Taxonomy" id="1121884"/>
    <lineage>
        <taxon>Bacteria</taxon>
        <taxon>Pseudomonadati</taxon>
        <taxon>Bacteroidota</taxon>
        <taxon>Chitinophagia</taxon>
        <taxon>Chitinophagales</taxon>
        <taxon>Chitinophagaceae</taxon>
        <taxon>Flavisolibacter</taxon>
    </lineage>
</organism>
<dbReference type="STRING" id="1121884.SAMN02745131_00675"/>